<gene>
    <name evidence="1" type="ORF">MPH_08941</name>
</gene>
<protein>
    <submittedName>
        <fullName evidence="1">Uncharacterized protein</fullName>
    </submittedName>
</protein>
<accession>K2RMA0</accession>
<dbReference type="Proteomes" id="UP000007129">
    <property type="component" value="Unassembled WGS sequence"/>
</dbReference>
<dbReference type="VEuPathDB" id="FungiDB:MPH_08941"/>
<dbReference type="EMBL" id="AHHD01000378">
    <property type="protein sequence ID" value="EKG13942.1"/>
    <property type="molecule type" value="Genomic_DNA"/>
</dbReference>
<dbReference type="InParanoid" id="K2RMA0"/>
<comment type="caution">
    <text evidence="1">The sequence shown here is derived from an EMBL/GenBank/DDBJ whole genome shotgun (WGS) entry which is preliminary data.</text>
</comment>
<dbReference type="HOGENOM" id="CLU_1441306_0_0_1"/>
<name>K2RMA0_MACPH</name>
<proteinExistence type="predicted"/>
<evidence type="ECO:0000313" key="1">
    <source>
        <dbReference type="EMBL" id="EKG13942.1"/>
    </source>
</evidence>
<reference evidence="1 2" key="1">
    <citation type="journal article" date="2012" name="BMC Genomics">
        <title>Tools to kill: Genome of one of the most destructive plant pathogenic fungi Macrophomina phaseolina.</title>
        <authorList>
            <person name="Islam M.S."/>
            <person name="Haque M.S."/>
            <person name="Islam M.M."/>
            <person name="Emdad E.M."/>
            <person name="Halim A."/>
            <person name="Hossen Q.M.M."/>
            <person name="Hossain M.Z."/>
            <person name="Ahmed B."/>
            <person name="Rahim S."/>
            <person name="Rahman M.S."/>
            <person name="Alam M.M."/>
            <person name="Hou S."/>
            <person name="Wan X."/>
            <person name="Saito J.A."/>
            <person name="Alam M."/>
        </authorList>
    </citation>
    <scope>NUCLEOTIDE SEQUENCE [LARGE SCALE GENOMIC DNA]</scope>
    <source>
        <strain evidence="1 2">MS6</strain>
    </source>
</reference>
<sequence>MRGDWLPKGWVGPGFPRKMEGREHWGPATTVTKQWSSPSLRLELHWRLNAPLAFVAVLAVSWRCAIRGANWACSLPPPVLSTRVSRDPERLDADSSACGEKYGVYAKRLRFEGEREVWSTVAWWVFPSACPIVMLSDGSSRSMTSGTGVQETPQCQGAWEVWLATARQRTLPPLMLNHDACERHQTAV</sequence>
<evidence type="ECO:0000313" key="2">
    <source>
        <dbReference type="Proteomes" id="UP000007129"/>
    </source>
</evidence>
<organism evidence="1 2">
    <name type="scientific">Macrophomina phaseolina (strain MS6)</name>
    <name type="common">Charcoal rot fungus</name>
    <dbReference type="NCBI Taxonomy" id="1126212"/>
    <lineage>
        <taxon>Eukaryota</taxon>
        <taxon>Fungi</taxon>
        <taxon>Dikarya</taxon>
        <taxon>Ascomycota</taxon>
        <taxon>Pezizomycotina</taxon>
        <taxon>Dothideomycetes</taxon>
        <taxon>Dothideomycetes incertae sedis</taxon>
        <taxon>Botryosphaeriales</taxon>
        <taxon>Botryosphaeriaceae</taxon>
        <taxon>Macrophomina</taxon>
    </lineage>
</organism>
<dbReference type="AlphaFoldDB" id="K2RMA0"/>